<accession>A0A6M3LQ00</accession>
<gene>
    <name evidence="1" type="ORF">MM415B04874_0006</name>
</gene>
<sequence>MTDSEFYDLKDWIVDRWPQAARLTAGQWAAYLIDLRDIDVTDVWAGVFEFAKGEHPPLIGKLADAARAHGLRRNKTVRPALPEPVDGVERYRSLGGQEVWFEGKWVVVEVSGRSPVEVFRDKPLTGA</sequence>
<reference evidence="1" key="1">
    <citation type="submission" date="2020-03" db="EMBL/GenBank/DDBJ databases">
        <title>The deep terrestrial virosphere.</title>
        <authorList>
            <person name="Holmfeldt K."/>
            <person name="Nilsson E."/>
            <person name="Simone D."/>
            <person name="Lopez-Fernandez M."/>
            <person name="Wu X."/>
            <person name="de Brujin I."/>
            <person name="Lundin D."/>
            <person name="Andersson A."/>
            <person name="Bertilsson S."/>
            <person name="Dopson M."/>
        </authorList>
    </citation>
    <scope>NUCLEOTIDE SEQUENCE</scope>
    <source>
        <strain evidence="1">MM415B04874</strain>
    </source>
</reference>
<evidence type="ECO:0000313" key="1">
    <source>
        <dbReference type="EMBL" id="QJA96269.1"/>
    </source>
</evidence>
<dbReference type="AlphaFoldDB" id="A0A6M3LQ00"/>
<proteinExistence type="predicted"/>
<protein>
    <submittedName>
        <fullName evidence="1">Uncharacterized protein</fullName>
    </submittedName>
</protein>
<dbReference type="EMBL" id="MT143384">
    <property type="protein sequence ID" value="QJA96269.1"/>
    <property type="molecule type" value="Genomic_DNA"/>
</dbReference>
<organism evidence="1">
    <name type="scientific">viral metagenome</name>
    <dbReference type="NCBI Taxonomy" id="1070528"/>
    <lineage>
        <taxon>unclassified sequences</taxon>
        <taxon>metagenomes</taxon>
        <taxon>organismal metagenomes</taxon>
    </lineage>
</organism>
<name>A0A6M3LQ00_9ZZZZ</name>